<keyword evidence="1" id="KW-0812">Transmembrane</keyword>
<comment type="caution">
    <text evidence="2">The sequence shown here is derived from an EMBL/GenBank/DDBJ whole genome shotgun (WGS) entry which is preliminary data.</text>
</comment>
<keyword evidence="1" id="KW-1133">Transmembrane helix</keyword>
<dbReference type="NCBIfam" id="TIGR04104">
    <property type="entry name" value="cxxc_20_cxxc"/>
    <property type="match status" value="1"/>
</dbReference>
<dbReference type="Proteomes" id="UP000216498">
    <property type="component" value="Unassembled WGS sequence"/>
</dbReference>
<evidence type="ECO:0000313" key="2">
    <source>
        <dbReference type="EMBL" id="OZU87113.1"/>
    </source>
</evidence>
<sequence length="98" mass="11369">MPTCQNCSHIWTWKETVKKSFTLDTGMNCPNCWKKQYVTSRSRKKTAMFSFLAPALLLMNLFFGSSVVILILLIASIPFFFGIYPFFLELSNEEEALW</sequence>
<reference evidence="2 3" key="1">
    <citation type="submission" date="2017-08" db="EMBL/GenBank/DDBJ databases">
        <title>Virgibacillus indicus sp. nov. and Virgibacillus profoundi sp. nov, two moderately halophilic bacteria isolated from marine sediment by using the Microfluidic Streak Plate.</title>
        <authorList>
            <person name="Xu B."/>
            <person name="Hu B."/>
            <person name="Wang J."/>
            <person name="Zhu Y."/>
            <person name="Huang L."/>
            <person name="Du W."/>
            <person name="Huang Y."/>
        </authorList>
    </citation>
    <scope>NUCLEOTIDE SEQUENCE [LARGE SCALE GENOMIC DNA]</scope>
    <source>
        <strain evidence="2 3">IO3-P2-C2</strain>
    </source>
</reference>
<proteinExistence type="predicted"/>
<feature type="transmembrane region" description="Helical" evidence="1">
    <location>
        <begin position="51"/>
        <end position="84"/>
    </location>
</feature>
<dbReference type="RefSeq" id="WP_094887304.1">
    <property type="nucleotide sequence ID" value="NZ_NPMS01000014.1"/>
</dbReference>
<dbReference type="InterPro" id="IPR026369">
    <property type="entry name" value="CxxC_20_CxxC"/>
</dbReference>
<dbReference type="OrthoDB" id="2418141at2"/>
<evidence type="ECO:0000313" key="3">
    <source>
        <dbReference type="Proteomes" id="UP000216498"/>
    </source>
</evidence>
<accession>A0A265N507</accession>
<keyword evidence="1" id="KW-0472">Membrane</keyword>
<protein>
    <recommendedName>
        <fullName evidence="4">CXXC-20-CXXC protein</fullName>
    </recommendedName>
</protein>
<dbReference type="EMBL" id="NPMS01000014">
    <property type="protein sequence ID" value="OZU87113.1"/>
    <property type="molecule type" value="Genomic_DNA"/>
</dbReference>
<name>A0A265N507_9BACI</name>
<evidence type="ECO:0008006" key="4">
    <source>
        <dbReference type="Google" id="ProtNLM"/>
    </source>
</evidence>
<organism evidence="2 3">
    <name type="scientific">Virgibacillus indicus</name>
    <dbReference type="NCBI Taxonomy" id="2024554"/>
    <lineage>
        <taxon>Bacteria</taxon>
        <taxon>Bacillati</taxon>
        <taxon>Bacillota</taxon>
        <taxon>Bacilli</taxon>
        <taxon>Bacillales</taxon>
        <taxon>Bacillaceae</taxon>
        <taxon>Virgibacillus</taxon>
    </lineage>
</organism>
<keyword evidence="3" id="KW-1185">Reference proteome</keyword>
<gene>
    <name evidence="2" type="ORF">CIL03_18170</name>
</gene>
<evidence type="ECO:0000256" key="1">
    <source>
        <dbReference type="SAM" id="Phobius"/>
    </source>
</evidence>
<dbReference type="AlphaFoldDB" id="A0A265N507"/>